<organism evidence="1 2">
    <name type="scientific">Bacillus cereus (strain G9842)</name>
    <dbReference type="NCBI Taxonomy" id="405531"/>
    <lineage>
        <taxon>Bacteria</taxon>
        <taxon>Bacillati</taxon>
        <taxon>Bacillota</taxon>
        <taxon>Bacilli</taxon>
        <taxon>Bacillales</taxon>
        <taxon>Bacillaceae</taxon>
        <taxon>Bacillus</taxon>
        <taxon>Bacillus cereus group</taxon>
    </lineage>
</organism>
<dbReference type="EMBL" id="CP001186">
    <property type="protein sequence ID" value="ACK94162.1"/>
    <property type="molecule type" value="Genomic_DNA"/>
</dbReference>
<evidence type="ECO:0000313" key="2">
    <source>
        <dbReference type="Proteomes" id="UP000006744"/>
    </source>
</evidence>
<protein>
    <submittedName>
        <fullName evidence="1">Uncharacterized protein</fullName>
    </submittedName>
</protein>
<sequence length="40" mass="4526">MKLIQYGGDVPMSALIVSIPFIKQFMELGDKWAETIIPIM</sequence>
<dbReference type="Proteomes" id="UP000006744">
    <property type="component" value="Chromosome"/>
</dbReference>
<evidence type="ECO:0000313" key="1">
    <source>
        <dbReference type="EMBL" id="ACK94162.1"/>
    </source>
</evidence>
<name>B7IQJ7_BACC2</name>
<dbReference type="AlphaFoldDB" id="B7IQJ7"/>
<reference evidence="1 2" key="1">
    <citation type="submission" date="2008-10" db="EMBL/GenBank/DDBJ databases">
        <title>Genome sequence of Bacillus cereus G9842.</title>
        <authorList>
            <person name="Dodson R.J."/>
            <person name="Durkin A.S."/>
            <person name="Rosovitz M.J."/>
            <person name="Rasko D.A."/>
            <person name="Hoffmaster A."/>
            <person name="Ravel J."/>
            <person name="Sutton G."/>
        </authorList>
    </citation>
    <scope>NUCLEOTIDE SEQUENCE [LARGE SCALE GENOMIC DNA]</scope>
    <source>
        <strain evidence="1 2">G9842</strain>
    </source>
</reference>
<gene>
    <name evidence="1" type="ordered locus">BCG9842_B1777</name>
</gene>
<proteinExistence type="predicted"/>
<accession>B7IQJ7</accession>
<dbReference type="HOGENOM" id="CLU_219289_0_0_9"/>
<dbReference type="KEGG" id="bcg:BCG9842_B1777"/>